<evidence type="ECO:0000313" key="2">
    <source>
        <dbReference type="Proteomes" id="UP000265520"/>
    </source>
</evidence>
<sequence>MVDAKPSKEDRHEVDIKLVKQPKVEELPKEDVAPKVDFRIEFTTERKFDHLEQMLSRVRDLVVKLGFVVVIAKSDNGGN</sequence>
<dbReference type="EMBL" id="LXQA010179054">
    <property type="protein sequence ID" value="MCI30368.1"/>
    <property type="molecule type" value="Genomic_DNA"/>
</dbReference>
<name>A0A392R1B2_9FABA</name>
<dbReference type="Proteomes" id="UP000265520">
    <property type="component" value="Unassembled WGS sequence"/>
</dbReference>
<comment type="caution">
    <text evidence="1">The sequence shown here is derived from an EMBL/GenBank/DDBJ whole genome shotgun (WGS) entry which is preliminary data.</text>
</comment>
<dbReference type="AlphaFoldDB" id="A0A392R1B2"/>
<accession>A0A392R1B2</accession>
<protein>
    <submittedName>
        <fullName evidence="1">Uncharacterized protein</fullName>
    </submittedName>
</protein>
<reference evidence="1 2" key="1">
    <citation type="journal article" date="2018" name="Front. Plant Sci.">
        <title>Red Clover (Trifolium pratense) and Zigzag Clover (T. medium) - A Picture of Genomic Similarities and Differences.</title>
        <authorList>
            <person name="Dluhosova J."/>
            <person name="Istvanek J."/>
            <person name="Nedelnik J."/>
            <person name="Repkova J."/>
        </authorList>
    </citation>
    <scope>NUCLEOTIDE SEQUENCE [LARGE SCALE GENOMIC DNA]</scope>
    <source>
        <strain evidence="2">cv. 10/8</strain>
        <tissue evidence="1">Leaf</tissue>
    </source>
</reference>
<evidence type="ECO:0000313" key="1">
    <source>
        <dbReference type="EMBL" id="MCI30368.1"/>
    </source>
</evidence>
<keyword evidence="2" id="KW-1185">Reference proteome</keyword>
<feature type="non-terminal residue" evidence="1">
    <location>
        <position position="79"/>
    </location>
</feature>
<proteinExistence type="predicted"/>
<organism evidence="1 2">
    <name type="scientific">Trifolium medium</name>
    <dbReference type="NCBI Taxonomy" id="97028"/>
    <lineage>
        <taxon>Eukaryota</taxon>
        <taxon>Viridiplantae</taxon>
        <taxon>Streptophyta</taxon>
        <taxon>Embryophyta</taxon>
        <taxon>Tracheophyta</taxon>
        <taxon>Spermatophyta</taxon>
        <taxon>Magnoliopsida</taxon>
        <taxon>eudicotyledons</taxon>
        <taxon>Gunneridae</taxon>
        <taxon>Pentapetalae</taxon>
        <taxon>rosids</taxon>
        <taxon>fabids</taxon>
        <taxon>Fabales</taxon>
        <taxon>Fabaceae</taxon>
        <taxon>Papilionoideae</taxon>
        <taxon>50 kb inversion clade</taxon>
        <taxon>NPAAA clade</taxon>
        <taxon>Hologalegina</taxon>
        <taxon>IRL clade</taxon>
        <taxon>Trifolieae</taxon>
        <taxon>Trifolium</taxon>
    </lineage>
</organism>